<evidence type="ECO:0000313" key="2">
    <source>
        <dbReference type="Proteomes" id="UP000789396"/>
    </source>
</evidence>
<proteinExistence type="predicted"/>
<feature type="non-terminal residue" evidence="1">
    <location>
        <position position="1022"/>
    </location>
</feature>
<organism evidence="1 2">
    <name type="scientific">Racocetra fulgida</name>
    <dbReference type="NCBI Taxonomy" id="60492"/>
    <lineage>
        <taxon>Eukaryota</taxon>
        <taxon>Fungi</taxon>
        <taxon>Fungi incertae sedis</taxon>
        <taxon>Mucoromycota</taxon>
        <taxon>Glomeromycotina</taxon>
        <taxon>Glomeromycetes</taxon>
        <taxon>Diversisporales</taxon>
        <taxon>Gigasporaceae</taxon>
        <taxon>Racocetra</taxon>
    </lineage>
</organism>
<protein>
    <submittedName>
        <fullName evidence="1">16565_t:CDS:1</fullName>
    </submittedName>
</protein>
<dbReference type="EMBL" id="CAJVPZ010005090">
    <property type="protein sequence ID" value="CAG8556285.1"/>
    <property type="molecule type" value="Genomic_DNA"/>
</dbReference>
<sequence>MDLQHRSVTIQSVQKVTEVIIANPGAAKSYPKGKNEPSHLDKLWNFVKSPTGIISSNAINKLVDLVQKGIVDWNDAFNGLTDALFLLSGNSLDNAIIGIADILSNKAYIGEYHFGHGRHPFIIAMAIKPEQTCTTLLSQFEKIFDISRIKYVDNTPPKKSVYMENLLSMMKPYFDHVLLEGMKGNIEFQKHWSSVLMQFLIRLIYKDVEDEFYWTFKEHLLEYLLSVVQRKSLTPIVTTTTNNYITSNSIYVLTQSLVQVVGVSFVRNGLNTTFLQKFNNNLGVQILALACDARHANLSTNHYISLFYKILMPQEGSLNYLSKSSFVLIWPTLSFLLLDAQSIDDQSMILEIMQKLIELKLKNINDRDVPPALISVAILPLFQVISDLEKSESRNIATEILLIIQKFQALQYVPLEFNEVMCNHNATNLFKNISNLDYVADQEVHVDDSVRFKIQKDYRLLKPGLMAISKFNATDILSVFPTSSEILLSQIFNLNENLSQVEEWQFVLSKIISHEVNSMRRSLLKGISVDVNSGKSATSSSESANIFQSKKDKVASIATKIVDNWENEVVSPGLRAGYALASLICFTPQIDDSDKLKLQTLCEIKDLKATRFYKLMANAIQDIKLTDHWDSSLIASDDVQFAVAMALGYLSSLVIMNEKLVQEVVDTLVTKLSEDKNSTTGWALFGAGYSLGTLLSYLASSPMKTSLMSNICSQTVSFLYDFISNTPSDNLEQTNTRLGVMIGLSNVDCDDEPEVKRIYQMALSDLKEFVESDGRVDERIKNRIAGSTWFVSFSRGKSLNEEITEILEKATKISGAKSEMSEYNFHCSQSYSHALQDILQVKQSSRSLAGVDYFSLPYHARNGNFYFFSSAPSAIVMQVLDALQNVTGLGSHALSSGMTMNDVKGGRLAVIILGQLMQVIERISENTAMLIGDSERSVTSNANVDIKFKTLLVCEGLGKILELCGFEKATQTTNEAEDKQSTKMRGVESIAKKVVVPNLRVLDIVDKMTSFLFSNSVSPGNK</sequence>
<name>A0A9N9BA55_9GLOM</name>
<keyword evidence="2" id="KW-1185">Reference proteome</keyword>
<evidence type="ECO:0000313" key="1">
    <source>
        <dbReference type="EMBL" id="CAG8556285.1"/>
    </source>
</evidence>
<comment type="caution">
    <text evidence="1">The sequence shown here is derived from an EMBL/GenBank/DDBJ whole genome shotgun (WGS) entry which is preliminary data.</text>
</comment>
<reference evidence="1" key="1">
    <citation type="submission" date="2021-06" db="EMBL/GenBank/DDBJ databases">
        <authorList>
            <person name="Kallberg Y."/>
            <person name="Tangrot J."/>
            <person name="Rosling A."/>
        </authorList>
    </citation>
    <scope>NUCLEOTIDE SEQUENCE</scope>
    <source>
        <strain evidence="1">IN212</strain>
    </source>
</reference>
<dbReference type="OrthoDB" id="2430492at2759"/>
<dbReference type="AlphaFoldDB" id="A0A9N9BA55"/>
<gene>
    <name evidence="1" type="ORF">RFULGI_LOCUS4865</name>
</gene>
<dbReference type="Proteomes" id="UP000789396">
    <property type="component" value="Unassembled WGS sequence"/>
</dbReference>
<accession>A0A9N9BA55</accession>